<feature type="transmembrane region" description="Helical" evidence="5">
    <location>
        <begin position="327"/>
        <end position="353"/>
    </location>
</feature>
<comment type="subcellular location">
    <subcellularLocation>
        <location evidence="1">Membrane</location>
        <topology evidence="1">Multi-pass membrane protein</topology>
    </subcellularLocation>
</comment>
<comment type="caution">
    <text evidence="7">The sequence shown here is derived from an EMBL/GenBank/DDBJ whole genome shotgun (WGS) entry which is preliminary data.</text>
</comment>
<accession>A0ABU1JHH3</accession>
<feature type="transmembrane region" description="Helical" evidence="5">
    <location>
        <begin position="274"/>
        <end position="295"/>
    </location>
</feature>
<dbReference type="InterPro" id="IPR005829">
    <property type="entry name" value="Sugar_transporter_CS"/>
</dbReference>
<evidence type="ECO:0000256" key="1">
    <source>
        <dbReference type="ARBA" id="ARBA00004141"/>
    </source>
</evidence>
<dbReference type="EMBL" id="JAVDPW010000001">
    <property type="protein sequence ID" value="MDR6288069.1"/>
    <property type="molecule type" value="Genomic_DNA"/>
</dbReference>
<keyword evidence="2 5" id="KW-0812">Transmembrane</keyword>
<organism evidence="7 8">
    <name type="scientific">Inquilinus ginsengisoli</name>
    <dbReference type="NCBI Taxonomy" id="363840"/>
    <lineage>
        <taxon>Bacteria</taxon>
        <taxon>Pseudomonadati</taxon>
        <taxon>Pseudomonadota</taxon>
        <taxon>Alphaproteobacteria</taxon>
        <taxon>Rhodospirillales</taxon>
        <taxon>Rhodospirillaceae</taxon>
        <taxon>Inquilinus</taxon>
    </lineage>
</organism>
<feature type="transmembrane region" description="Helical" evidence="5">
    <location>
        <begin position="393"/>
        <end position="412"/>
    </location>
</feature>
<dbReference type="PANTHER" id="PTHR23508">
    <property type="entry name" value="CARBOXYLIC ACID TRANSPORTER PROTEIN HOMOLOG"/>
    <property type="match status" value="1"/>
</dbReference>
<evidence type="ECO:0000256" key="2">
    <source>
        <dbReference type="ARBA" id="ARBA00022692"/>
    </source>
</evidence>
<keyword evidence="4 5" id="KW-0472">Membrane</keyword>
<evidence type="ECO:0000256" key="5">
    <source>
        <dbReference type="SAM" id="Phobius"/>
    </source>
</evidence>
<dbReference type="Gene3D" id="1.20.1250.20">
    <property type="entry name" value="MFS general substrate transporter like domains"/>
    <property type="match status" value="2"/>
</dbReference>
<feature type="transmembrane region" description="Helical" evidence="5">
    <location>
        <begin position="365"/>
        <end position="387"/>
    </location>
</feature>
<feature type="transmembrane region" description="Helical" evidence="5">
    <location>
        <begin position="158"/>
        <end position="176"/>
    </location>
</feature>
<dbReference type="Pfam" id="PF07690">
    <property type="entry name" value="MFS_1"/>
    <property type="match status" value="1"/>
</dbReference>
<dbReference type="PROSITE" id="PS50850">
    <property type="entry name" value="MFS"/>
    <property type="match status" value="1"/>
</dbReference>
<feature type="transmembrane region" description="Helical" evidence="5">
    <location>
        <begin position="64"/>
        <end position="83"/>
    </location>
</feature>
<dbReference type="InterPro" id="IPR036259">
    <property type="entry name" value="MFS_trans_sf"/>
</dbReference>
<gene>
    <name evidence="7" type="ORF">E9232_000568</name>
</gene>
<reference evidence="7 8" key="1">
    <citation type="submission" date="2023-07" db="EMBL/GenBank/DDBJ databases">
        <title>Sorghum-associated microbial communities from plants grown in Nebraska, USA.</title>
        <authorList>
            <person name="Schachtman D."/>
        </authorList>
    </citation>
    <scope>NUCLEOTIDE SEQUENCE [LARGE SCALE GENOMIC DNA]</scope>
    <source>
        <strain evidence="7 8">584</strain>
    </source>
</reference>
<dbReference type="PROSITE" id="PS00217">
    <property type="entry name" value="SUGAR_TRANSPORT_2"/>
    <property type="match status" value="1"/>
</dbReference>
<proteinExistence type="predicted"/>
<evidence type="ECO:0000256" key="3">
    <source>
        <dbReference type="ARBA" id="ARBA00022989"/>
    </source>
</evidence>
<feature type="transmembrane region" description="Helical" evidence="5">
    <location>
        <begin position="95"/>
        <end position="111"/>
    </location>
</feature>
<feature type="transmembrane region" description="Helical" evidence="5">
    <location>
        <begin position="117"/>
        <end position="137"/>
    </location>
</feature>
<feature type="transmembrane region" description="Helical" evidence="5">
    <location>
        <begin position="41"/>
        <end position="58"/>
    </location>
</feature>
<feature type="transmembrane region" description="Helical" evidence="5">
    <location>
        <begin position="302"/>
        <end position="321"/>
    </location>
</feature>
<dbReference type="RefSeq" id="WP_309792018.1">
    <property type="nucleotide sequence ID" value="NZ_JAVDPW010000001.1"/>
</dbReference>
<evidence type="ECO:0000313" key="7">
    <source>
        <dbReference type="EMBL" id="MDR6288069.1"/>
    </source>
</evidence>
<dbReference type="PROSITE" id="PS00216">
    <property type="entry name" value="SUGAR_TRANSPORT_1"/>
    <property type="match status" value="1"/>
</dbReference>
<evidence type="ECO:0000256" key="4">
    <source>
        <dbReference type="ARBA" id="ARBA00023136"/>
    </source>
</evidence>
<dbReference type="CDD" id="cd17371">
    <property type="entry name" value="MFS_MucK"/>
    <property type="match status" value="1"/>
</dbReference>
<sequence length="424" mass="45612">MTTESIEDSNSPTAWFKEMTPPERRTFWACFSGWGLDAMDVQIYSFVIPTLLALWGLTNAQAGQLATVTLLCSAVGGWAAGLLADRIGRVRTLQLTILWFSVFTFLSGFAQSYEQLFIARALMGFGFGGEWAAGAVLMGEVIRPQHRGKAVGSVQSGWAIGWGVAAIAATVLFQLFDPTVAWRYLFFIGILPAGLVFFLRRFVDEPPVFAETQRRIAQTGDRPGLLEIFSGPVLKTTILTSLLATGAQGGYYAVTTWLPTYLKTEKGLSVLNTGGYLAVIIAGSFTGYLVGAYLADRIGRRMLFFVFSLCAIAVVFAYTSLDIDNTTMLFLGFPLGFFGSGYFSGVGAFLTELFPTRVRGSGQGFAYNFGRGVGALFPSLVGTLSATMPLGRAIGLFAVAAYALLFIAALALPETKGKTLHADG</sequence>
<name>A0ABU1JHH3_9PROT</name>
<dbReference type="InterPro" id="IPR011701">
    <property type="entry name" value="MFS"/>
</dbReference>
<feature type="domain" description="Major facilitator superfamily (MFS) profile" evidence="6">
    <location>
        <begin position="26"/>
        <end position="416"/>
    </location>
</feature>
<keyword evidence="3 5" id="KW-1133">Transmembrane helix</keyword>
<dbReference type="SUPFAM" id="SSF103473">
    <property type="entry name" value="MFS general substrate transporter"/>
    <property type="match status" value="1"/>
</dbReference>
<dbReference type="Proteomes" id="UP001262410">
    <property type="component" value="Unassembled WGS sequence"/>
</dbReference>
<dbReference type="PANTHER" id="PTHR23508:SF10">
    <property type="entry name" value="CARBOXYLIC ACID TRANSPORTER PROTEIN HOMOLOG"/>
    <property type="match status" value="1"/>
</dbReference>
<dbReference type="InterPro" id="IPR020846">
    <property type="entry name" value="MFS_dom"/>
</dbReference>
<keyword evidence="8" id="KW-1185">Reference proteome</keyword>
<evidence type="ECO:0000313" key="8">
    <source>
        <dbReference type="Proteomes" id="UP001262410"/>
    </source>
</evidence>
<protein>
    <submittedName>
        <fullName evidence="7">MFS family permease</fullName>
    </submittedName>
</protein>
<feature type="transmembrane region" description="Helical" evidence="5">
    <location>
        <begin position="182"/>
        <end position="203"/>
    </location>
</feature>
<evidence type="ECO:0000259" key="6">
    <source>
        <dbReference type="PROSITE" id="PS50850"/>
    </source>
</evidence>